<evidence type="ECO:0000256" key="1">
    <source>
        <dbReference type="SAM" id="SignalP"/>
    </source>
</evidence>
<keyword evidence="3" id="KW-1185">Reference proteome</keyword>
<protein>
    <submittedName>
        <fullName evidence="2">Uncharacterized protein</fullName>
    </submittedName>
</protein>
<proteinExistence type="predicted"/>
<evidence type="ECO:0000313" key="2">
    <source>
        <dbReference type="EMBL" id="ORW89245.1"/>
    </source>
</evidence>
<organism evidence="2 3">
    <name type="scientific">Mycobacterium szulgai</name>
    <dbReference type="NCBI Taxonomy" id="1787"/>
    <lineage>
        <taxon>Bacteria</taxon>
        <taxon>Bacillati</taxon>
        <taxon>Actinomycetota</taxon>
        <taxon>Actinomycetes</taxon>
        <taxon>Mycobacteriales</taxon>
        <taxon>Mycobacteriaceae</taxon>
        <taxon>Mycobacterium</taxon>
    </lineage>
</organism>
<name>A0A1X2DM30_MYCSZ</name>
<accession>A0A1X2DM30</accession>
<gene>
    <name evidence="2" type="ORF">AWC27_00840</name>
</gene>
<feature type="signal peptide" evidence="1">
    <location>
        <begin position="1"/>
        <end position="25"/>
    </location>
</feature>
<comment type="caution">
    <text evidence="2">The sequence shown here is derived from an EMBL/GenBank/DDBJ whole genome shotgun (WGS) entry which is preliminary data.</text>
</comment>
<keyword evidence="1" id="KW-0732">Signal</keyword>
<feature type="chain" id="PRO_5011987310" evidence="1">
    <location>
        <begin position="26"/>
        <end position="139"/>
    </location>
</feature>
<dbReference type="Proteomes" id="UP000193317">
    <property type="component" value="Unassembled WGS sequence"/>
</dbReference>
<reference evidence="2 3" key="1">
    <citation type="submission" date="2016-01" db="EMBL/GenBank/DDBJ databases">
        <title>The new phylogeny of the genus Mycobacterium.</title>
        <authorList>
            <person name="Tarcisio F."/>
            <person name="Conor M."/>
            <person name="Antonella G."/>
            <person name="Elisabetta G."/>
            <person name="Giulia F.S."/>
            <person name="Sara T."/>
            <person name="Anna F."/>
            <person name="Clotilde B."/>
            <person name="Roberto B."/>
            <person name="Veronica D.S."/>
            <person name="Fabio R."/>
            <person name="Monica P."/>
            <person name="Olivier J."/>
            <person name="Enrico T."/>
            <person name="Nicola S."/>
        </authorList>
    </citation>
    <scope>NUCLEOTIDE SEQUENCE [LARGE SCALE GENOMIC DNA]</scope>
    <source>
        <strain evidence="2 3">DSM 44166</strain>
    </source>
</reference>
<evidence type="ECO:0000313" key="3">
    <source>
        <dbReference type="Proteomes" id="UP000193317"/>
    </source>
</evidence>
<dbReference type="AlphaFoldDB" id="A0A1X2DM30"/>
<dbReference type="OrthoDB" id="4412036at2"/>
<dbReference type="RefSeq" id="WP_085673539.1">
    <property type="nucleotide sequence ID" value="NZ_JACKRU010000487.1"/>
</dbReference>
<sequence length="139" mass="14222">MYRTIITALAVVFAGAWLGVPQAAADNPVCTSTWCSFLAPSHNLGCEINYHRGSGIGDETYCQTDSPPQSVRMATDGSFKTCTGETCLGNAGQGTPTLAYGMTAGLGPFNCRSEPSGVTCTVTGGRGFTISTAGVTPVG</sequence>
<dbReference type="EMBL" id="LQPW01000168">
    <property type="protein sequence ID" value="ORW89245.1"/>
    <property type="molecule type" value="Genomic_DNA"/>
</dbReference>